<dbReference type="PANTHER" id="PTHR34308">
    <property type="entry name" value="COBALAMIN BIOSYNTHESIS PROTEIN CBIB"/>
    <property type="match status" value="1"/>
</dbReference>
<evidence type="ECO:0000256" key="7">
    <source>
        <dbReference type="ARBA" id="ARBA00022989"/>
    </source>
</evidence>
<keyword evidence="11" id="KW-1185">Reference proteome</keyword>
<dbReference type="EMBL" id="JBDIVE010000011">
    <property type="protein sequence ID" value="MEN3070212.1"/>
    <property type="molecule type" value="Genomic_DNA"/>
</dbReference>
<feature type="transmembrane region" description="Helical" evidence="9">
    <location>
        <begin position="48"/>
        <end position="69"/>
    </location>
</feature>
<evidence type="ECO:0000256" key="2">
    <source>
        <dbReference type="ARBA" id="ARBA00004953"/>
    </source>
</evidence>
<dbReference type="Proteomes" id="UP001410394">
    <property type="component" value="Unassembled WGS sequence"/>
</dbReference>
<evidence type="ECO:0000256" key="1">
    <source>
        <dbReference type="ARBA" id="ARBA00004651"/>
    </source>
</evidence>
<comment type="similarity">
    <text evidence="3 9">Belongs to the CobD/CbiB family.</text>
</comment>
<dbReference type="InterPro" id="IPR004485">
    <property type="entry name" value="Cobalamin_biosynth_CobD/CbiB"/>
</dbReference>
<keyword evidence="5 9" id="KW-0169">Cobalamin biosynthesis</keyword>
<evidence type="ECO:0000313" key="11">
    <source>
        <dbReference type="Proteomes" id="UP001410394"/>
    </source>
</evidence>
<evidence type="ECO:0000256" key="9">
    <source>
        <dbReference type="HAMAP-Rule" id="MF_00024"/>
    </source>
</evidence>
<dbReference type="NCBIfam" id="NF005792">
    <property type="entry name" value="PRK07630.1"/>
    <property type="match status" value="1"/>
</dbReference>
<comment type="subcellular location">
    <subcellularLocation>
        <location evidence="1 9">Cell membrane</location>
        <topology evidence="1 9">Multi-pass membrane protein</topology>
    </subcellularLocation>
</comment>
<comment type="function">
    <text evidence="9">Converts cobyric acid to cobinamide by the addition of aminopropanol on the F carboxylic group.</text>
</comment>
<keyword evidence="8 9" id="KW-0472">Membrane</keyword>
<evidence type="ECO:0000256" key="3">
    <source>
        <dbReference type="ARBA" id="ARBA00006263"/>
    </source>
</evidence>
<feature type="transmembrane region" description="Helical" evidence="9">
    <location>
        <begin position="150"/>
        <end position="169"/>
    </location>
</feature>
<evidence type="ECO:0000256" key="5">
    <source>
        <dbReference type="ARBA" id="ARBA00022573"/>
    </source>
</evidence>
<reference evidence="10 11" key="1">
    <citation type="journal article" date="2018" name="Int. J. Syst. Evol. Microbiol.">
        <title>Uliginosibacterium sediminicola sp. nov., isolated from freshwater sediment.</title>
        <authorList>
            <person name="Hwang W.M."/>
            <person name="Kim S.M."/>
            <person name="Kang K."/>
            <person name="Ahn T.Y."/>
        </authorList>
    </citation>
    <scope>NUCLEOTIDE SEQUENCE [LARGE SCALE GENOMIC DNA]</scope>
    <source>
        <strain evidence="10 11">M1-21</strain>
    </source>
</reference>
<comment type="caution">
    <text evidence="9">Lacks conserved residue(s) required for the propagation of feature annotation.</text>
</comment>
<feature type="transmembrane region" description="Helical" evidence="9">
    <location>
        <begin position="76"/>
        <end position="95"/>
    </location>
</feature>
<keyword evidence="6 9" id="KW-0812">Transmembrane</keyword>
<keyword evidence="4 9" id="KW-1003">Cell membrane</keyword>
<dbReference type="RefSeq" id="WP_345920987.1">
    <property type="nucleotide sequence ID" value="NZ_JBDIVE010000011.1"/>
</dbReference>
<feature type="transmembrane region" description="Helical" evidence="9">
    <location>
        <begin position="291"/>
        <end position="307"/>
    </location>
</feature>
<keyword evidence="7 9" id="KW-1133">Transmembrane helix</keyword>
<evidence type="ECO:0000313" key="10">
    <source>
        <dbReference type="EMBL" id="MEN3070212.1"/>
    </source>
</evidence>
<dbReference type="HAMAP" id="MF_00024">
    <property type="entry name" value="CobD_CbiB"/>
    <property type="match status" value="1"/>
</dbReference>
<comment type="pathway">
    <text evidence="2 9">Cofactor biosynthesis; adenosylcobalamin biosynthesis.</text>
</comment>
<gene>
    <name evidence="9" type="primary">cobD</name>
    <name evidence="10" type="ORF">ABDB84_17135</name>
</gene>
<evidence type="ECO:0000256" key="4">
    <source>
        <dbReference type="ARBA" id="ARBA00022475"/>
    </source>
</evidence>
<dbReference type="Pfam" id="PF03186">
    <property type="entry name" value="CobD_Cbib"/>
    <property type="match status" value="1"/>
</dbReference>
<dbReference type="PANTHER" id="PTHR34308:SF1">
    <property type="entry name" value="COBALAMIN BIOSYNTHESIS PROTEIN CBIB"/>
    <property type="match status" value="1"/>
</dbReference>
<protein>
    <recommendedName>
        <fullName evidence="9">Cobalamin biosynthesis protein CobD</fullName>
    </recommendedName>
</protein>
<name>A0ABU9Z2S4_9RHOO</name>
<evidence type="ECO:0000256" key="8">
    <source>
        <dbReference type="ARBA" id="ARBA00023136"/>
    </source>
</evidence>
<organism evidence="10 11">
    <name type="scientific">Uliginosibacterium sediminicola</name>
    <dbReference type="NCBI Taxonomy" id="2024550"/>
    <lineage>
        <taxon>Bacteria</taxon>
        <taxon>Pseudomonadati</taxon>
        <taxon>Pseudomonadota</taxon>
        <taxon>Betaproteobacteria</taxon>
        <taxon>Rhodocyclales</taxon>
        <taxon>Zoogloeaceae</taxon>
        <taxon>Uliginosibacterium</taxon>
    </lineage>
</organism>
<comment type="caution">
    <text evidence="10">The sequence shown here is derived from an EMBL/GenBank/DDBJ whole genome shotgun (WGS) entry which is preliminary data.</text>
</comment>
<sequence>MTLFALVLALVLEQFRPLNAAKLLYPLLDSLGEVFENRFNDGNARHGMIAWLLMVLPPVLLSAFIAFLLYHFAHPLAAFAFNVAVLYYTMGFRHVSHFFTRIHAALRSQDLPLARRLIGEWRMHLYEQSSSQEITRMTIEGGILGAHRQVFAIIVLFALLPGPSGAVLYRMSEYYNRSWGNSRGIGMEQFGSFARRAFAFIEWLPARITAMAFAIVGDFEDAIHCWRTQSDSWPDANDAVVLAAGAGALGVRLGQPINQSGEILERPELGVGDESEVEYLQSFVGLVRRTLVLYVMVLLMMGITRLLS</sequence>
<evidence type="ECO:0000256" key="6">
    <source>
        <dbReference type="ARBA" id="ARBA00022692"/>
    </source>
</evidence>
<proteinExistence type="inferred from homology"/>
<accession>A0ABU9Z2S4</accession>